<dbReference type="SUPFAM" id="SSF82171">
    <property type="entry name" value="DPP6 N-terminal domain-like"/>
    <property type="match status" value="1"/>
</dbReference>
<evidence type="ECO:0000256" key="1">
    <source>
        <dbReference type="ARBA" id="ARBA00004442"/>
    </source>
</evidence>
<evidence type="ECO:0000256" key="4">
    <source>
        <dbReference type="PROSITE-ProRule" id="PRU00339"/>
    </source>
</evidence>
<dbReference type="InterPro" id="IPR011990">
    <property type="entry name" value="TPR-like_helical_dom_sf"/>
</dbReference>
<feature type="repeat" description="TPR" evidence="4">
    <location>
        <begin position="65"/>
        <end position="98"/>
    </location>
</feature>
<dbReference type="SUPFAM" id="SSF103088">
    <property type="entry name" value="OmpA-like"/>
    <property type="match status" value="1"/>
</dbReference>
<feature type="signal peptide" evidence="7">
    <location>
        <begin position="1"/>
        <end position="20"/>
    </location>
</feature>
<dbReference type="SMART" id="SM00028">
    <property type="entry name" value="TPR"/>
    <property type="match status" value="2"/>
</dbReference>
<accession>A0A521BLK4</accession>
<dbReference type="InterPro" id="IPR050330">
    <property type="entry name" value="Bact_OuterMem_StrucFunc"/>
</dbReference>
<dbReference type="PANTHER" id="PTHR30329">
    <property type="entry name" value="STATOR ELEMENT OF FLAGELLAR MOTOR COMPLEX"/>
    <property type="match status" value="1"/>
</dbReference>
<reference evidence="9 10" key="1">
    <citation type="submission" date="2017-05" db="EMBL/GenBank/DDBJ databases">
        <authorList>
            <person name="Varghese N."/>
            <person name="Submissions S."/>
        </authorList>
    </citation>
    <scope>NUCLEOTIDE SEQUENCE [LARGE SCALE GENOMIC DNA]</scope>
    <source>
        <strain evidence="9 10">DSM 21342</strain>
    </source>
</reference>
<dbReference type="InterPro" id="IPR036737">
    <property type="entry name" value="OmpA-like_sf"/>
</dbReference>
<dbReference type="GO" id="GO:0009279">
    <property type="term" value="C:cell outer membrane"/>
    <property type="evidence" value="ECO:0007669"/>
    <property type="project" value="UniProtKB-SubCell"/>
</dbReference>
<evidence type="ECO:0000313" key="9">
    <source>
        <dbReference type="EMBL" id="SMO47993.1"/>
    </source>
</evidence>
<feature type="domain" description="OmpA-like" evidence="8">
    <location>
        <begin position="520"/>
        <end position="635"/>
    </location>
</feature>
<sequence length="635" mass="71282">MQRFCLVLLFCLYSTLSVFGQVKLSSQSKKAIEYYNKSDEYLSVKNYKEGSAILEKAVKEDPNFIDAFQRLGDIYRITKDTANAKKNYQRVILLNPDFQKQDYFFLGDIEISNGNYISARQYLEKFMSYEDKAQKYIPDAKRLLADCKFADTALKTPVAFNPKNLGDKINTSADEYFPTITADGATLIFTRRTVNNEDFYFSNLVDGKWSLTTPLKGNINTPNCNEGACNVYADGQLLLFTICNSPNGLGRCDIYFAKLEGSKWSKPFNLGPPINTTNWESQACLAPNGRTLYFVSERKGGLGKNDIWKAELQDDGSWTAPENLGPNINTPFNDESPFLHADDQTLYFSSEGWPGMGAHDIFISRKDNAGNWGKPQNIGYPINTFREEISLVTDGSGNKGYFSSNTLSGHGGYDLYNFDLPESIKPAKLTFVKGIVFDKNDKLKLDARVEVINLKTGTSIYKSLSNAETGNFFASLPLGNEYVLNVSKKGYLFYSDHFTIPGNDTSRVFTIEAPLSPIAVGEKVVLKNIFFETNSFQLNPSSKIELNKLIDFMKSNPTVNIEISGHTDNIGGIQPNQLLSENRAKTVYGYIIKAFPYPNRLSYKGYGETQPIDNNGTEKGRANNRRTEFKVTKIE</sequence>
<dbReference type="InterPro" id="IPR019734">
    <property type="entry name" value="TPR_rpt"/>
</dbReference>
<name>A0A521BLK4_9SPHI</name>
<dbReference type="PROSITE" id="PS51123">
    <property type="entry name" value="OMPA_2"/>
    <property type="match status" value="1"/>
</dbReference>
<proteinExistence type="predicted"/>
<dbReference type="Gene3D" id="3.30.1330.60">
    <property type="entry name" value="OmpA-like domain"/>
    <property type="match status" value="1"/>
</dbReference>
<dbReference type="OrthoDB" id="9809364at2"/>
<comment type="subcellular location">
    <subcellularLocation>
        <location evidence="1">Cell outer membrane</location>
    </subcellularLocation>
</comment>
<dbReference type="Gene3D" id="2.60.40.1120">
    <property type="entry name" value="Carboxypeptidase-like, regulatory domain"/>
    <property type="match status" value="1"/>
</dbReference>
<evidence type="ECO:0000259" key="8">
    <source>
        <dbReference type="PROSITE" id="PS51123"/>
    </source>
</evidence>
<feature type="chain" id="PRO_5021923375" evidence="7">
    <location>
        <begin position="21"/>
        <end position="635"/>
    </location>
</feature>
<dbReference type="PRINTS" id="PR01021">
    <property type="entry name" value="OMPADOMAIN"/>
</dbReference>
<keyword evidence="7" id="KW-0732">Signal</keyword>
<dbReference type="PROSITE" id="PS50005">
    <property type="entry name" value="TPR"/>
    <property type="match status" value="1"/>
</dbReference>
<evidence type="ECO:0000256" key="3">
    <source>
        <dbReference type="ARBA" id="ARBA00023237"/>
    </source>
</evidence>
<gene>
    <name evidence="9" type="ORF">SAMN06265350_102307</name>
</gene>
<dbReference type="Gene3D" id="1.25.40.10">
    <property type="entry name" value="Tetratricopeptide repeat domain"/>
    <property type="match status" value="1"/>
</dbReference>
<feature type="region of interest" description="Disordered" evidence="6">
    <location>
        <begin position="612"/>
        <end position="635"/>
    </location>
</feature>
<evidence type="ECO:0000256" key="2">
    <source>
        <dbReference type="ARBA" id="ARBA00023136"/>
    </source>
</evidence>
<dbReference type="InterPro" id="IPR011659">
    <property type="entry name" value="WD40"/>
</dbReference>
<dbReference type="Proteomes" id="UP000315971">
    <property type="component" value="Unassembled WGS sequence"/>
</dbReference>
<dbReference type="CDD" id="cd07185">
    <property type="entry name" value="OmpA_C-like"/>
    <property type="match status" value="1"/>
</dbReference>
<dbReference type="InterPro" id="IPR006665">
    <property type="entry name" value="OmpA-like"/>
</dbReference>
<keyword evidence="4" id="KW-0802">TPR repeat</keyword>
<protein>
    <submittedName>
        <fullName evidence="9">Outer membrane protein OmpA</fullName>
    </submittedName>
</protein>
<dbReference type="EMBL" id="FXSZ01000002">
    <property type="protein sequence ID" value="SMO47993.1"/>
    <property type="molecule type" value="Genomic_DNA"/>
</dbReference>
<dbReference type="Pfam" id="PF00691">
    <property type="entry name" value="OmpA"/>
    <property type="match status" value="1"/>
</dbReference>
<dbReference type="Pfam" id="PF13181">
    <property type="entry name" value="TPR_8"/>
    <property type="match status" value="2"/>
</dbReference>
<organism evidence="9 10">
    <name type="scientific">Solitalea koreensis</name>
    <dbReference type="NCBI Taxonomy" id="543615"/>
    <lineage>
        <taxon>Bacteria</taxon>
        <taxon>Pseudomonadati</taxon>
        <taxon>Bacteroidota</taxon>
        <taxon>Sphingobacteriia</taxon>
        <taxon>Sphingobacteriales</taxon>
        <taxon>Sphingobacteriaceae</taxon>
        <taxon>Solitalea</taxon>
    </lineage>
</organism>
<evidence type="ECO:0000256" key="6">
    <source>
        <dbReference type="SAM" id="MobiDB-lite"/>
    </source>
</evidence>
<dbReference type="RefSeq" id="WP_142601875.1">
    <property type="nucleotide sequence ID" value="NZ_FXSZ01000002.1"/>
</dbReference>
<evidence type="ECO:0000256" key="7">
    <source>
        <dbReference type="SAM" id="SignalP"/>
    </source>
</evidence>
<dbReference type="SUPFAM" id="SSF49464">
    <property type="entry name" value="Carboxypeptidase regulatory domain-like"/>
    <property type="match status" value="1"/>
</dbReference>
<feature type="compositionally biased region" description="Basic and acidic residues" evidence="6">
    <location>
        <begin position="616"/>
        <end position="635"/>
    </location>
</feature>
<keyword evidence="3" id="KW-0998">Cell outer membrane</keyword>
<keyword evidence="2 5" id="KW-0472">Membrane</keyword>
<dbReference type="PANTHER" id="PTHR30329:SF21">
    <property type="entry name" value="LIPOPROTEIN YIAD-RELATED"/>
    <property type="match status" value="1"/>
</dbReference>
<evidence type="ECO:0000256" key="5">
    <source>
        <dbReference type="PROSITE-ProRule" id="PRU00473"/>
    </source>
</evidence>
<dbReference type="SUPFAM" id="SSF48452">
    <property type="entry name" value="TPR-like"/>
    <property type="match status" value="1"/>
</dbReference>
<evidence type="ECO:0000313" key="10">
    <source>
        <dbReference type="Proteomes" id="UP000315971"/>
    </source>
</evidence>
<dbReference type="Gene3D" id="2.120.10.30">
    <property type="entry name" value="TolB, C-terminal domain"/>
    <property type="match status" value="1"/>
</dbReference>
<dbReference type="Pfam" id="PF07676">
    <property type="entry name" value="PD40"/>
    <property type="match status" value="3"/>
</dbReference>
<keyword evidence="10" id="KW-1185">Reference proteome</keyword>
<dbReference type="AlphaFoldDB" id="A0A521BLK4"/>
<dbReference type="InterPro" id="IPR008969">
    <property type="entry name" value="CarboxyPept-like_regulatory"/>
</dbReference>
<dbReference type="InterPro" id="IPR006664">
    <property type="entry name" value="OMP_bac"/>
</dbReference>
<dbReference type="InterPro" id="IPR011042">
    <property type="entry name" value="6-blade_b-propeller_TolB-like"/>
</dbReference>